<dbReference type="PANTHER" id="PTHR43296:SF2">
    <property type="entry name" value="PEROXISOMAL 2,4-DIENOYL-COA REDUCTASE [(3E)-ENOYL-COA-PRODUCING]"/>
    <property type="match status" value="1"/>
</dbReference>
<dbReference type="EMBL" id="ARYI01000001">
    <property type="protein sequence ID" value="KCZ96465.1"/>
    <property type="molecule type" value="Genomic_DNA"/>
</dbReference>
<keyword evidence="1" id="KW-0521">NADP</keyword>
<feature type="compositionally biased region" description="Basic and acidic residues" evidence="3">
    <location>
        <begin position="204"/>
        <end position="220"/>
    </location>
</feature>
<feature type="region of interest" description="Disordered" evidence="3">
    <location>
        <begin position="202"/>
        <end position="226"/>
    </location>
</feature>
<dbReference type="GO" id="GO:0009062">
    <property type="term" value="P:fatty acid catabolic process"/>
    <property type="evidence" value="ECO:0007669"/>
    <property type="project" value="InterPro"/>
</dbReference>
<dbReference type="CDD" id="cd05369">
    <property type="entry name" value="TER_DECR_SDR_a"/>
    <property type="match status" value="1"/>
</dbReference>
<proteinExistence type="predicted"/>
<dbReference type="Gene3D" id="3.40.50.720">
    <property type="entry name" value="NAD(P)-binding Rossmann-like Domain"/>
    <property type="match status" value="1"/>
</dbReference>
<dbReference type="InterPro" id="IPR045017">
    <property type="entry name" value="DECR2-like"/>
</dbReference>
<protein>
    <submittedName>
        <fullName evidence="4">Short chain dehydrogenase/reductase family protein</fullName>
    </submittedName>
</protein>
<evidence type="ECO:0000256" key="2">
    <source>
        <dbReference type="ARBA" id="ARBA00023002"/>
    </source>
</evidence>
<accession>A0A059G0K1</accession>
<gene>
    <name evidence="4" type="ORF">HHI_02260</name>
</gene>
<evidence type="ECO:0000256" key="1">
    <source>
        <dbReference type="ARBA" id="ARBA00022857"/>
    </source>
</evidence>
<dbReference type="OrthoDB" id="9797020at2"/>
<dbReference type="PRINTS" id="PR00081">
    <property type="entry name" value="GDHRDH"/>
</dbReference>
<sequence>MDISKLMFRDGLMKDERILVTGGGTGLGKEMAEGFLKLGAEVHICGRRGGVLEETAKELMAKHGGKVVPHACDIRVAEAITEMNDTIWSKHGPLTGLINNAAGNFISRTEDLTIRGFDAISNIVFRGTFYMTHDIGKRWIAEKRRGNVCSILTTWVWNGGPFVVPSAMSKAGVNVMTQSLAIEWGRHGLRFNAIAPGPFPTEGMSKRLSPDAEGAERMDRGVTNPMGRVGEMHELVNLATFLMAPGAEYVNGQTIAIDGAMYNASGGNFSMLTAWGDEQWVAAREAIEATNAKDRAKRTV</sequence>
<dbReference type="Proteomes" id="UP000025061">
    <property type="component" value="Unassembled WGS sequence"/>
</dbReference>
<dbReference type="InterPro" id="IPR002347">
    <property type="entry name" value="SDR_fam"/>
</dbReference>
<name>A0A059G0K1_9PROT</name>
<dbReference type="Pfam" id="PF13561">
    <property type="entry name" value="adh_short_C2"/>
    <property type="match status" value="1"/>
</dbReference>
<keyword evidence="5" id="KW-1185">Reference proteome</keyword>
<evidence type="ECO:0000256" key="3">
    <source>
        <dbReference type="SAM" id="MobiDB-lite"/>
    </source>
</evidence>
<reference evidence="4 5" key="1">
    <citation type="submission" date="2013-04" db="EMBL/GenBank/DDBJ databases">
        <title>Hyphomonas hirschiana VP5 Genome Sequencing.</title>
        <authorList>
            <person name="Lai Q."/>
            <person name="Shao Z."/>
        </authorList>
    </citation>
    <scope>NUCLEOTIDE SEQUENCE [LARGE SCALE GENOMIC DNA]</scope>
    <source>
        <strain evidence="4 5">VP5</strain>
    </source>
</reference>
<dbReference type="AlphaFoldDB" id="A0A059G0K1"/>
<evidence type="ECO:0000313" key="4">
    <source>
        <dbReference type="EMBL" id="KCZ96465.1"/>
    </source>
</evidence>
<dbReference type="GO" id="GO:0008670">
    <property type="term" value="F:2,4-dienoyl-CoA reductase (NADPH) activity"/>
    <property type="evidence" value="ECO:0007669"/>
    <property type="project" value="InterPro"/>
</dbReference>
<dbReference type="InterPro" id="IPR036291">
    <property type="entry name" value="NAD(P)-bd_dom_sf"/>
</dbReference>
<evidence type="ECO:0000313" key="5">
    <source>
        <dbReference type="Proteomes" id="UP000025061"/>
    </source>
</evidence>
<dbReference type="PANTHER" id="PTHR43296">
    <property type="entry name" value="PEROXISOMAL 2,4-DIENOYL-COA REDUCTASE"/>
    <property type="match status" value="1"/>
</dbReference>
<keyword evidence="2" id="KW-0560">Oxidoreductase</keyword>
<dbReference type="PATRIC" id="fig|1280951.3.peg.455"/>
<dbReference type="SUPFAM" id="SSF51735">
    <property type="entry name" value="NAD(P)-binding Rossmann-fold domains"/>
    <property type="match status" value="1"/>
</dbReference>
<dbReference type="RefSeq" id="WP_035590177.1">
    <property type="nucleotide sequence ID" value="NZ_ARYI01000001.1"/>
</dbReference>
<organism evidence="4 5">
    <name type="scientific">Hyphomonas hirschiana VP5</name>
    <dbReference type="NCBI Taxonomy" id="1280951"/>
    <lineage>
        <taxon>Bacteria</taxon>
        <taxon>Pseudomonadati</taxon>
        <taxon>Pseudomonadota</taxon>
        <taxon>Alphaproteobacteria</taxon>
        <taxon>Hyphomonadales</taxon>
        <taxon>Hyphomonadaceae</taxon>
        <taxon>Hyphomonas</taxon>
    </lineage>
</organism>
<comment type="caution">
    <text evidence="4">The sequence shown here is derived from an EMBL/GenBank/DDBJ whole genome shotgun (WGS) entry which is preliminary data.</text>
</comment>